<organism evidence="2 3">
    <name type="scientific">Dyadobacter endophyticus</name>
    <dbReference type="NCBI Taxonomy" id="1749036"/>
    <lineage>
        <taxon>Bacteria</taxon>
        <taxon>Pseudomonadati</taxon>
        <taxon>Bacteroidota</taxon>
        <taxon>Cytophagia</taxon>
        <taxon>Cytophagales</taxon>
        <taxon>Spirosomataceae</taxon>
        <taxon>Dyadobacter</taxon>
    </lineage>
</organism>
<dbReference type="Pfam" id="PF04972">
    <property type="entry name" value="BON"/>
    <property type="match status" value="1"/>
</dbReference>
<gene>
    <name evidence="2" type="ORF">GCM10007423_23970</name>
</gene>
<protein>
    <recommendedName>
        <fullName evidence="1">BON domain-containing protein</fullName>
    </recommendedName>
</protein>
<dbReference type="RefSeq" id="WP_308420575.1">
    <property type="nucleotide sequence ID" value="NZ_BMIA01000001.1"/>
</dbReference>
<dbReference type="Proteomes" id="UP000600214">
    <property type="component" value="Unassembled WGS sequence"/>
</dbReference>
<proteinExistence type="predicted"/>
<evidence type="ECO:0000259" key="1">
    <source>
        <dbReference type="Pfam" id="PF04972"/>
    </source>
</evidence>
<accession>A0ABQ1YPB6</accession>
<reference evidence="3" key="1">
    <citation type="journal article" date="2019" name="Int. J. Syst. Evol. Microbiol.">
        <title>The Global Catalogue of Microorganisms (GCM) 10K type strain sequencing project: providing services to taxonomists for standard genome sequencing and annotation.</title>
        <authorList>
            <consortium name="The Broad Institute Genomics Platform"/>
            <consortium name="The Broad Institute Genome Sequencing Center for Infectious Disease"/>
            <person name="Wu L."/>
            <person name="Ma J."/>
        </authorList>
    </citation>
    <scope>NUCLEOTIDE SEQUENCE [LARGE SCALE GENOMIC DNA]</scope>
    <source>
        <strain evidence="3">CGMCC 1.15288</strain>
    </source>
</reference>
<evidence type="ECO:0000313" key="2">
    <source>
        <dbReference type="EMBL" id="GGH33595.1"/>
    </source>
</evidence>
<comment type="caution">
    <text evidence="2">The sequence shown here is derived from an EMBL/GenBank/DDBJ whole genome shotgun (WGS) entry which is preliminary data.</text>
</comment>
<feature type="domain" description="BON" evidence="1">
    <location>
        <begin position="52"/>
        <end position="99"/>
    </location>
</feature>
<evidence type="ECO:0000313" key="3">
    <source>
        <dbReference type="Proteomes" id="UP000600214"/>
    </source>
</evidence>
<sequence length="106" mass="11515">MQKIINYKFKAMGLLSFIKGVGIKVFNKNETIEIVHPEAAEPLRAGALMAHVKSLGLSYHNLTIKTSNETVTLEGEVAKQEDSEKLALAIGNVEGVELVECSCLNS</sequence>
<name>A0ABQ1YPB6_9BACT</name>
<dbReference type="InterPro" id="IPR007055">
    <property type="entry name" value="BON_dom"/>
</dbReference>
<dbReference type="EMBL" id="BMIA01000001">
    <property type="protein sequence ID" value="GGH33595.1"/>
    <property type="molecule type" value="Genomic_DNA"/>
</dbReference>
<keyword evidence="3" id="KW-1185">Reference proteome</keyword>
<dbReference type="Gene3D" id="3.30.1340.30">
    <property type="match status" value="1"/>
</dbReference>